<evidence type="ECO:0000313" key="1">
    <source>
        <dbReference type="EMBL" id="CAA2136897.1"/>
    </source>
</evidence>
<name>A0A679JY07_9HYPH</name>
<keyword evidence="1" id="KW-0614">Plasmid</keyword>
<accession>A0A679JY07</accession>
<sequence length="239" mass="26900">MRLPSIGRAEAGWHDMSGHVVHVVRGASAREAYDNIISILADGRLEARNPFGAARGIAPDPAGQRCVCLSEMPVDQLGRIIARRLPPDRSAWHGIAFTKAFLAARGGGPILYAYDGTPQAQAMRALMRDAGRLPAPRLHPIWDLAPFVDLPGRGGTYLFEWEREWRHVGDLRFSPEDVAFLLMPEEYHEAAWGFFEDARRENVGPAYFCPYLDATWPRQRWERALRERRGAPSRRYPGG</sequence>
<reference evidence="1" key="1">
    <citation type="submission" date="2019-12" db="EMBL/GenBank/DDBJ databases">
        <authorList>
            <person name="Cremers G."/>
        </authorList>
    </citation>
    <scope>NUCLEOTIDE SEQUENCE</scope>
    <source>
        <strain evidence="1">Mbul2</strain>
        <plasmid evidence="1">1</plasmid>
    </source>
</reference>
<proteinExistence type="predicted"/>
<dbReference type="AlphaFoldDB" id="A0A679JY07"/>
<protein>
    <submittedName>
        <fullName evidence="1">Uncharacterized protein</fullName>
    </submittedName>
</protein>
<dbReference type="EMBL" id="LR743510">
    <property type="protein sequence ID" value="CAA2136897.1"/>
    <property type="molecule type" value="Genomic_DNA"/>
</dbReference>
<organism evidence="1">
    <name type="scientific">Methylobacterium bullatum</name>
    <dbReference type="NCBI Taxonomy" id="570505"/>
    <lineage>
        <taxon>Bacteria</taxon>
        <taxon>Pseudomonadati</taxon>
        <taxon>Pseudomonadota</taxon>
        <taxon>Alphaproteobacteria</taxon>
        <taxon>Hyphomicrobiales</taxon>
        <taxon>Methylobacteriaceae</taxon>
        <taxon>Methylobacterium</taxon>
    </lineage>
</organism>
<dbReference type="RefSeq" id="WP_339158970.1">
    <property type="nucleotide sequence ID" value="NZ_LR743510.1"/>
</dbReference>
<gene>
    <name evidence="1" type="ORF">MBLL_00392</name>
</gene>
<geneLocation type="plasmid" evidence="1">
    <name>1</name>
</geneLocation>